<feature type="non-terminal residue" evidence="1">
    <location>
        <position position="1"/>
    </location>
</feature>
<protein>
    <submittedName>
        <fullName evidence="1">Uncharacterized protein</fullName>
    </submittedName>
</protein>
<organism evidence="1">
    <name type="scientific">marine sediment metagenome</name>
    <dbReference type="NCBI Taxonomy" id="412755"/>
    <lineage>
        <taxon>unclassified sequences</taxon>
        <taxon>metagenomes</taxon>
        <taxon>ecological metagenomes</taxon>
    </lineage>
</organism>
<dbReference type="EMBL" id="BARW01014224">
    <property type="protein sequence ID" value="GAI73976.1"/>
    <property type="molecule type" value="Genomic_DNA"/>
</dbReference>
<name>X1S4D1_9ZZZZ</name>
<sequence length="67" mass="7615">PRKLERRQLLDTYKTFGCEASNPTFRYTLLDGVKDGYLVSPIVADARTDITTELLSEMGYSVLIENE</sequence>
<dbReference type="AlphaFoldDB" id="X1S4D1"/>
<gene>
    <name evidence="1" type="ORF">S12H4_25398</name>
</gene>
<feature type="non-terminal residue" evidence="1">
    <location>
        <position position="67"/>
    </location>
</feature>
<comment type="caution">
    <text evidence="1">The sequence shown here is derived from an EMBL/GenBank/DDBJ whole genome shotgun (WGS) entry which is preliminary data.</text>
</comment>
<evidence type="ECO:0000313" key="1">
    <source>
        <dbReference type="EMBL" id="GAI73976.1"/>
    </source>
</evidence>
<proteinExistence type="predicted"/>
<reference evidence="1" key="1">
    <citation type="journal article" date="2014" name="Front. Microbiol.">
        <title>High frequency of phylogenetically diverse reductive dehalogenase-homologous genes in deep subseafloor sedimentary metagenomes.</title>
        <authorList>
            <person name="Kawai M."/>
            <person name="Futagami T."/>
            <person name="Toyoda A."/>
            <person name="Takaki Y."/>
            <person name="Nishi S."/>
            <person name="Hori S."/>
            <person name="Arai W."/>
            <person name="Tsubouchi T."/>
            <person name="Morono Y."/>
            <person name="Uchiyama I."/>
            <person name="Ito T."/>
            <person name="Fujiyama A."/>
            <person name="Inagaki F."/>
            <person name="Takami H."/>
        </authorList>
    </citation>
    <scope>NUCLEOTIDE SEQUENCE</scope>
    <source>
        <strain evidence="1">Expedition CK06-06</strain>
    </source>
</reference>
<accession>X1S4D1</accession>